<feature type="transmembrane region" description="Helical" evidence="5">
    <location>
        <begin position="421"/>
        <end position="446"/>
    </location>
</feature>
<dbReference type="GO" id="GO:0016020">
    <property type="term" value="C:membrane"/>
    <property type="evidence" value="ECO:0007669"/>
    <property type="project" value="UniProtKB-SubCell"/>
</dbReference>
<feature type="transmembrane region" description="Helical" evidence="5">
    <location>
        <begin position="397"/>
        <end position="415"/>
    </location>
</feature>
<dbReference type="InterPro" id="IPR005828">
    <property type="entry name" value="MFS_sugar_transport-like"/>
</dbReference>
<dbReference type="InterPro" id="IPR005829">
    <property type="entry name" value="Sugar_transporter_CS"/>
</dbReference>
<dbReference type="PROSITE" id="PS00217">
    <property type="entry name" value="SUGAR_TRANSPORT_2"/>
    <property type="match status" value="1"/>
</dbReference>
<evidence type="ECO:0000256" key="1">
    <source>
        <dbReference type="ARBA" id="ARBA00004141"/>
    </source>
</evidence>
<dbReference type="EMBL" id="AYCK01004982">
    <property type="status" value="NOT_ANNOTATED_CDS"/>
    <property type="molecule type" value="Genomic_DNA"/>
</dbReference>
<dbReference type="PROSITE" id="PS50850">
    <property type="entry name" value="MFS"/>
    <property type="match status" value="1"/>
</dbReference>
<dbReference type="AlphaFoldDB" id="A0A096MG72"/>
<protein>
    <submittedName>
        <fullName evidence="7">Solute carrier family 22 member 13a</fullName>
    </submittedName>
</protein>
<keyword evidence="2 5" id="KW-0812">Transmembrane</keyword>
<dbReference type="Gene3D" id="1.20.1250.20">
    <property type="entry name" value="MFS general substrate transporter like domains"/>
    <property type="match status" value="1"/>
</dbReference>
<dbReference type="Proteomes" id="UP000028760">
    <property type="component" value="Unassembled WGS sequence"/>
</dbReference>
<evidence type="ECO:0000256" key="5">
    <source>
        <dbReference type="SAM" id="Phobius"/>
    </source>
</evidence>
<sequence length="548" mass="60914">MVDFGEILETVGDFGFFQRLLLLALASPHFLLPVFFCSFLFIQSDPERHCNTDWILRAANLTIEEQLNLTVPREEDGSFSRCRMFVPEDRNIQDIRENGLNETTGCRDGWVYAGNMLYESTIVTDFDLVCEKSNMAEVTQTIFMTGMLAGSFIFGPVADSYGRKRTTQLPVVLLLIFLVVAGVSPNVHVYIVSQFIVGAALGGYRMNSIVLATEWIGITKRSLASCVSQVFGSFGQCALAGLVYFVRDWRKAQYVVAGAEAVVFLYIWWIPESARWLLGQGRPEEAKELIRKAAALNKKEIPENLLDKVYQRQVSEEKKVESGGIKTIFTSAVLIKHFFIISFAWLRFSLNLGYFCLVLNVGKFGLDIFLVQFLFGISEVPAHLLCIWFLEFLGRKKSLLSTLLLAGVVCLLTLACPQDSAVAVTTLVTIGKFFLNWAGSVCLVYIQELFPTSIRQTAVSLGSIAFRVAGLLSPLLNMLAVYHRSIPIIVFSSLAVLSGALVFLLPETSRKDLPDSTTDGKSNGDLTNEKTGSDIFVAEIHTRKSTKL</sequence>
<evidence type="ECO:0000313" key="8">
    <source>
        <dbReference type="Proteomes" id="UP000028760"/>
    </source>
</evidence>
<reference evidence="7" key="2">
    <citation type="submission" date="2025-08" db="UniProtKB">
        <authorList>
            <consortium name="Ensembl"/>
        </authorList>
    </citation>
    <scope>IDENTIFICATION</scope>
</reference>
<reference evidence="7" key="3">
    <citation type="submission" date="2025-09" db="UniProtKB">
        <authorList>
            <consortium name="Ensembl"/>
        </authorList>
    </citation>
    <scope>IDENTIFICATION</scope>
</reference>
<dbReference type="STRING" id="48698.ENSPFOP00000030413"/>
<dbReference type="Pfam" id="PF00083">
    <property type="entry name" value="Sugar_tr"/>
    <property type="match status" value="1"/>
</dbReference>
<keyword evidence="3 5" id="KW-1133">Transmembrane helix</keyword>
<comment type="subcellular location">
    <subcellularLocation>
        <location evidence="1">Membrane</location>
        <topology evidence="1">Multi-pass membrane protein</topology>
    </subcellularLocation>
</comment>
<feature type="domain" description="Major facilitator superfamily (MFS) profile" evidence="6">
    <location>
        <begin position="54"/>
        <end position="510"/>
    </location>
</feature>
<dbReference type="SUPFAM" id="SSF103473">
    <property type="entry name" value="MFS general substrate transporter"/>
    <property type="match status" value="1"/>
</dbReference>
<organism evidence="7 8">
    <name type="scientific">Poecilia formosa</name>
    <name type="common">Amazon molly</name>
    <name type="synonym">Limia formosa</name>
    <dbReference type="NCBI Taxonomy" id="48698"/>
    <lineage>
        <taxon>Eukaryota</taxon>
        <taxon>Metazoa</taxon>
        <taxon>Chordata</taxon>
        <taxon>Craniata</taxon>
        <taxon>Vertebrata</taxon>
        <taxon>Euteleostomi</taxon>
        <taxon>Actinopterygii</taxon>
        <taxon>Neopterygii</taxon>
        <taxon>Teleostei</taxon>
        <taxon>Neoteleostei</taxon>
        <taxon>Acanthomorphata</taxon>
        <taxon>Ovalentaria</taxon>
        <taxon>Atherinomorphae</taxon>
        <taxon>Cyprinodontiformes</taxon>
        <taxon>Poeciliidae</taxon>
        <taxon>Poeciliinae</taxon>
        <taxon>Poecilia</taxon>
    </lineage>
</organism>
<proteinExistence type="predicted"/>
<dbReference type="PANTHER" id="PTHR24064">
    <property type="entry name" value="SOLUTE CARRIER FAMILY 22 MEMBER"/>
    <property type="match status" value="1"/>
</dbReference>
<accession>A0A096MG72</accession>
<reference evidence="8" key="1">
    <citation type="submission" date="2013-10" db="EMBL/GenBank/DDBJ databases">
        <authorList>
            <person name="Schartl M."/>
            <person name="Warren W."/>
        </authorList>
    </citation>
    <scope>NUCLEOTIDE SEQUENCE [LARGE SCALE GENOMIC DNA]</scope>
    <source>
        <strain evidence="8">female</strain>
    </source>
</reference>
<dbReference type="InterPro" id="IPR020846">
    <property type="entry name" value="MFS_dom"/>
</dbReference>
<name>A0A096MG72_POEFO</name>
<feature type="transmembrane region" description="Helical" evidence="5">
    <location>
        <begin position="20"/>
        <end position="42"/>
    </location>
</feature>
<keyword evidence="4 5" id="KW-0472">Membrane</keyword>
<dbReference type="OMA" id="EHCFFSV"/>
<dbReference type="GO" id="GO:0022857">
    <property type="term" value="F:transmembrane transporter activity"/>
    <property type="evidence" value="ECO:0007669"/>
    <property type="project" value="InterPro"/>
</dbReference>
<evidence type="ECO:0000256" key="4">
    <source>
        <dbReference type="ARBA" id="ARBA00023136"/>
    </source>
</evidence>
<feature type="transmembrane region" description="Helical" evidence="5">
    <location>
        <begin position="328"/>
        <end position="348"/>
    </location>
</feature>
<feature type="transmembrane region" description="Helical" evidence="5">
    <location>
        <begin position="368"/>
        <end position="390"/>
    </location>
</feature>
<feature type="transmembrane region" description="Helical" evidence="5">
    <location>
        <begin position="486"/>
        <end position="505"/>
    </location>
</feature>
<evidence type="ECO:0000259" key="6">
    <source>
        <dbReference type="PROSITE" id="PS50850"/>
    </source>
</evidence>
<feature type="transmembrane region" description="Helical" evidence="5">
    <location>
        <begin position="222"/>
        <end position="246"/>
    </location>
</feature>
<dbReference type="Ensembl" id="ENSPFOT00000030087.1">
    <property type="protein sequence ID" value="ENSPFOP00000030413.1"/>
    <property type="gene ID" value="ENSPFOG00000024333.1"/>
</dbReference>
<dbReference type="GeneTree" id="ENSGT00940000154607"/>
<keyword evidence="8" id="KW-1185">Reference proteome</keyword>
<dbReference type="InterPro" id="IPR036259">
    <property type="entry name" value="MFS_trans_sf"/>
</dbReference>
<evidence type="ECO:0000256" key="2">
    <source>
        <dbReference type="ARBA" id="ARBA00022692"/>
    </source>
</evidence>
<feature type="transmembrane region" description="Helical" evidence="5">
    <location>
        <begin position="170"/>
        <end position="201"/>
    </location>
</feature>
<evidence type="ECO:0000256" key="3">
    <source>
        <dbReference type="ARBA" id="ARBA00022989"/>
    </source>
</evidence>
<evidence type="ECO:0000313" key="7">
    <source>
        <dbReference type="Ensembl" id="ENSPFOP00000030413.1"/>
    </source>
</evidence>
<dbReference type="eggNOG" id="KOG0255">
    <property type="taxonomic scope" value="Eukaryota"/>
</dbReference>
<feature type="transmembrane region" description="Helical" evidence="5">
    <location>
        <begin position="458"/>
        <end position="480"/>
    </location>
</feature>